<dbReference type="EMBL" id="JBFDAA010000011">
    <property type="protein sequence ID" value="KAL1123927.1"/>
    <property type="molecule type" value="Genomic_DNA"/>
</dbReference>
<proteinExistence type="predicted"/>
<gene>
    <name evidence="2" type="ORF">AAG570_001697</name>
</gene>
<comment type="caution">
    <text evidence="2">The sequence shown here is derived from an EMBL/GenBank/DDBJ whole genome shotgun (WGS) entry which is preliminary data.</text>
</comment>
<dbReference type="AlphaFoldDB" id="A0ABD0YL90"/>
<evidence type="ECO:0000256" key="1">
    <source>
        <dbReference type="SAM" id="MobiDB-lite"/>
    </source>
</evidence>
<feature type="region of interest" description="Disordered" evidence="1">
    <location>
        <begin position="97"/>
        <end position="145"/>
    </location>
</feature>
<reference evidence="2 3" key="1">
    <citation type="submission" date="2024-07" db="EMBL/GenBank/DDBJ databases">
        <title>Chromosome-level genome assembly of the water stick insect Ranatra chinensis (Heteroptera: Nepidae).</title>
        <authorList>
            <person name="Liu X."/>
        </authorList>
    </citation>
    <scope>NUCLEOTIDE SEQUENCE [LARGE SCALE GENOMIC DNA]</scope>
    <source>
        <strain evidence="2">Cailab_2021Rc</strain>
        <tissue evidence="2">Muscle</tissue>
    </source>
</reference>
<protein>
    <submittedName>
        <fullName evidence="2">Uncharacterized protein</fullName>
    </submittedName>
</protein>
<accession>A0ABD0YL90</accession>
<name>A0ABD0YL90_9HEMI</name>
<keyword evidence="3" id="KW-1185">Reference proteome</keyword>
<evidence type="ECO:0000313" key="3">
    <source>
        <dbReference type="Proteomes" id="UP001558652"/>
    </source>
</evidence>
<sequence length="187" mass="20845">MIGVDFKFGMDGFLDRGNVKVIMEHRVGYREGTERDEDEERADKKWCLWKSSGADVAGGSCSSHATCPLHHPLDSTLYLSTGLSLAVTEDDGGDFQKIDAFPRKDSATPRPSPISRKTKIKTDKEGGRDVRQKSKGKASPNIFSTPKIDLETGKAASPRLLLVARIDYKMSRTCIYHIFVHWRTSVL</sequence>
<dbReference type="Proteomes" id="UP001558652">
    <property type="component" value="Unassembled WGS sequence"/>
</dbReference>
<feature type="compositionally biased region" description="Basic and acidic residues" evidence="1">
    <location>
        <begin position="120"/>
        <end position="132"/>
    </location>
</feature>
<organism evidence="2 3">
    <name type="scientific">Ranatra chinensis</name>
    <dbReference type="NCBI Taxonomy" id="642074"/>
    <lineage>
        <taxon>Eukaryota</taxon>
        <taxon>Metazoa</taxon>
        <taxon>Ecdysozoa</taxon>
        <taxon>Arthropoda</taxon>
        <taxon>Hexapoda</taxon>
        <taxon>Insecta</taxon>
        <taxon>Pterygota</taxon>
        <taxon>Neoptera</taxon>
        <taxon>Paraneoptera</taxon>
        <taxon>Hemiptera</taxon>
        <taxon>Heteroptera</taxon>
        <taxon>Panheteroptera</taxon>
        <taxon>Nepomorpha</taxon>
        <taxon>Nepidae</taxon>
        <taxon>Ranatrinae</taxon>
        <taxon>Ranatra</taxon>
    </lineage>
</organism>
<feature type="compositionally biased region" description="Basic and acidic residues" evidence="1">
    <location>
        <begin position="97"/>
        <end position="107"/>
    </location>
</feature>
<evidence type="ECO:0000313" key="2">
    <source>
        <dbReference type="EMBL" id="KAL1123927.1"/>
    </source>
</evidence>